<dbReference type="EMBL" id="CP019948">
    <property type="protein sequence ID" value="ARN83689.1"/>
    <property type="molecule type" value="Genomic_DNA"/>
</dbReference>
<dbReference type="KEGG" id="mbry:B1812_15395"/>
<reference evidence="2 3" key="1">
    <citation type="submission" date="2017-02" db="EMBL/GenBank/DDBJ databases">
        <authorList>
            <person name="Peterson S.W."/>
        </authorList>
    </citation>
    <scope>NUCLEOTIDE SEQUENCE [LARGE SCALE GENOMIC DNA]</scope>
    <source>
        <strain evidence="2 3">S285</strain>
    </source>
</reference>
<proteinExistence type="predicted"/>
<evidence type="ECO:0000313" key="3">
    <source>
        <dbReference type="Proteomes" id="UP000193978"/>
    </source>
</evidence>
<dbReference type="AlphaFoldDB" id="A0A1W6N1I5"/>
<keyword evidence="3" id="KW-1185">Reference proteome</keyword>
<sequence length="177" mass="19068">MGALLLALGVWTYGPAAAAEDPDEAELSQHFSAVEVWHYPVAYDVGYNGQDVVVTRELVALPPPSGKLCFIRFDLVRGEGDYSYGFKPSGAGGPANDKAWGVYAHKRGTVTDQLRSVLKLNVIYFFVDGPKTAQNGPSDDICAQKQAASAHAYTAPEWSDLVVRAKLLRGWPATATP</sequence>
<accession>A0A1W6N1I5</accession>
<evidence type="ECO:0000256" key="1">
    <source>
        <dbReference type="SAM" id="SignalP"/>
    </source>
</evidence>
<organism evidence="2 3">
    <name type="scientific">Methylocystis bryophila</name>
    <dbReference type="NCBI Taxonomy" id="655015"/>
    <lineage>
        <taxon>Bacteria</taxon>
        <taxon>Pseudomonadati</taxon>
        <taxon>Pseudomonadota</taxon>
        <taxon>Alphaproteobacteria</taxon>
        <taxon>Hyphomicrobiales</taxon>
        <taxon>Methylocystaceae</taxon>
        <taxon>Methylocystis</taxon>
    </lineage>
</organism>
<feature type="signal peptide" evidence="1">
    <location>
        <begin position="1"/>
        <end position="18"/>
    </location>
</feature>
<protein>
    <submittedName>
        <fullName evidence="2">Uncharacterized protein</fullName>
    </submittedName>
</protein>
<dbReference type="Proteomes" id="UP000193978">
    <property type="component" value="Chromosome"/>
</dbReference>
<dbReference type="STRING" id="655015.B1812_15395"/>
<gene>
    <name evidence="2" type="ORF">B1812_15395</name>
</gene>
<keyword evidence="1" id="KW-0732">Signal</keyword>
<evidence type="ECO:0000313" key="2">
    <source>
        <dbReference type="EMBL" id="ARN83689.1"/>
    </source>
</evidence>
<feature type="chain" id="PRO_5011964119" evidence="1">
    <location>
        <begin position="19"/>
        <end position="177"/>
    </location>
</feature>
<name>A0A1W6N1I5_9HYPH</name>